<evidence type="ECO:0000259" key="2">
    <source>
        <dbReference type="Pfam" id="PF03413"/>
    </source>
</evidence>
<dbReference type="HOGENOM" id="CLU_2408169_0_0_6"/>
<sequence length="92" mass="10001">MMLRVLLFTLFISVIALSATAVAADTQANAQKKQKAISSQQAAKLVKKRYGGTVLNVKKQKNNTAYKVKIVKPNGQVVSKKVNAKTGKIEKN</sequence>
<dbReference type="Pfam" id="PF03413">
    <property type="entry name" value="PepSY"/>
    <property type="match status" value="1"/>
</dbReference>
<proteinExistence type="predicted"/>
<dbReference type="RefSeq" id="WP_011042224.1">
    <property type="nucleotide sequence ID" value="NC_003910.7"/>
</dbReference>
<organism evidence="3 4">
    <name type="scientific">Colwellia psychrerythraea (strain 34H / ATCC BAA-681)</name>
    <name type="common">Vibrio psychroerythus</name>
    <dbReference type="NCBI Taxonomy" id="167879"/>
    <lineage>
        <taxon>Bacteria</taxon>
        <taxon>Pseudomonadati</taxon>
        <taxon>Pseudomonadota</taxon>
        <taxon>Gammaproteobacteria</taxon>
        <taxon>Alteromonadales</taxon>
        <taxon>Colwelliaceae</taxon>
        <taxon>Colwellia</taxon>
    </lineage>
</organism>
<dbReference type="STRING" id="167879.CPS_1387"/>
<evidence type="ECO:0000256" key="1">
    <source>
        <dbReference type="SAM" id="SignalP"/>
    </source>
</evidence>
<dbReference type="Proteomes" id="UP000000547">
    <property type="component" value="Chromosome"/>
</dbReference>
<accession>Q485Y5</accession>
<keyword evidence="1" id="KW-0732">Signal</keyword>
<feature type="domain" description="PepSY" evidence="2">
    <location>
        <begin position="36"/>
        <end position="91"/>
    </location>
</feature>
<dbReference type="EMBL" id="CP000083">
    <property type="protein sequence ID" value="AAZ27703.1"/>
    <property type="molecule type" value="Genomic_DNA"/>
</dbReference>
<dbReference type="InterPro" id="IPR025711">
    <property type="entry name" value="PepSY"/>
</dbReference>
<protein>
    <recommendedName>
        <fullName evidence="2">PepSY domain-containing protein</fullName>
    </recommendedName>
</protein>
<dbReference type="KEGG" id="cps:CPS_1387"/>
<evidence type="ECO:0000313" key="3">
    <source>
        <dbReference type="EMBL" id="AAZ27703.1"/>
    </source>
</evidence>
<dbReference type="AlphaFoldDB" id="Q485Y5"/>
<name>Q485Y5_COLP3</name>
<feature type="signal peptide" evidence="1">
    <location>
        <begin position="1"/>
        <end position="23"/>
    </location>
</feature>
<reference evidence="3" key="1">
    <citation type="journal article" date="2005" name="Proc. Natl. Acad. Sci. U.S.A.">
        <title>The psychrophilic lifestyle as revealed by the genome sequence of Colwellia psychrerythraea 34H through genomic and proteomic analyses.</title>
        <authorList>
            <person name="Methe B.A."/>
            <person name="Nelson K.E."/>
            <person name="Deming J.W."/>
            <person name="Momen B."/>
            <person name="Melamud E."/>
            <person name="Zhang X."/>
            <person name="Moult J."/>
            <person name="Madupu R."/>
            <person name="Nelson W.C."/>
            <person name="Dodson R.J."/>
            <person name="Brinkac L.M."/>
            <person name="Daugherty S.C."/>
            <person name="Durkin A.S."/>
            <person name="DeBoy R.T."/>
            <person name="Kolonay J.F."/>
            <person name="Sullivan S.A."/>
            <person name="Zhou L."/>
            <person name="Davidsen T.M."/>
            <person name="Wu M."/>
            <person name="Huston A.L."/>
            <person name="Lewis M."/>
            <person name="Weaver B."/>
            <person name="Weidman J.F."/>
            <person name="Khouri H."/>
            <person name="Utterback T.R."/>
            <person name="Feldblyum T.V."/>
            <person name="Fraser C.M."/>
        </authorList>
    </citation>
    <scope>NUCLEOTIDE SEQUENCE [LARGE SCALE GENOMIC DNA]</scope>
    <source>
        <strain evidence="3">34H</strain>
    </source>
</reference>
<dbReference type="Gene3D" id="3.10.450.40">
    <property type="match status" value="1"/>
</dbReference>
<gene>
    <name evidence="3" type="ordered locus">CPS_1387</name>
</gene>
<feature type="chain" id="PRO_5004234323" description="PepSY domain-containing protein" evidence="1">
    <location>
        <begin position="24"/>
        <end position="92"/>
    </location>
</feature>
<evidence type="ECO:0000313" key="4">
    <source>
        <dbReference type="Proteomes" id="UP000000547"/>
    </source>
</evidence>